<dbReference type="AlphaFoldDB" id="A0AA35TG71"/>
<dbReference type="FunFam" id="3.90.1150.10:FF:000152">
    <property type="entry name" value="Ornithine aminotransferase"/>
    <property type="match status" value="1"/>
</dbReference>
<evidence type="ECO:0000256" key="9">
    <source>
        <dbReference type="RuleBase" id="RU365036"/>
    </source>
</evidence>
<dbReference type="InterPro" id="IPR049704">
    <property type="entry name" value="Aminotrans_3_PPA_site"/>
</dbReference>
<dbReference type="GO" id="GO:0030170">
    <property type="term" value="F:pyridoxal phosphate binding"/>
    <property type="evidence" value="ECO:0007669"/>
    <property type="project" value="InterPro"/>
</dbReference>
<reference evidence="10" key="1">
    <citation type="submission" date="2023-03" db="EMBL/GenBank/DDBJ databases">
        <authorList>
            <person name="Steffen K."/>
            <person name="Cardenas P."/>
        </authorList>
    </citation>
    <scope>NUCLEOTIDE SEQUENCE</scope>
</reference>
<dbReference type="GO" id="GO:0010121">
    <property type="term" value="P:L-arginine catabolic process to proline via ornithine"/>
    <property type="evidence" value="ECO:0007669"/>
    <property type="project" value="TreeGrafter"/>
</dbReference>
<dbReference type="Gene3D" id="3.90.1150.10">
    <property type="entry name" value="Aspartate Aminotransferase, domain 1"/>
    <property type="match status" value="1"/>
</dbReference>
<organism evidence="10 11">
    <name type="scientific">Geodia barretti</name>
    <name type="common">Barrett's horny sponge</name>
    <dbReference type="NCBI Taxonomy" id="519541"/>
    <lineage>
        <taxon>Eukaryota</taxon>
        <taxon>Metazoa</taxon>
        <taxon>Porifera</taxon>
        <taxon>Demospongiae</taxon>
        <taxon>Heteroscleromorpha</taxon>
        <taxon>Tetractinellida</taxon>
        <taxon>Astrophorina</taxon>
        <taxon>Geodiidae</taxon>
        <taxon>Geodia</taxon>
    </lineage>
</organism>
<keyword evidence="7 8" id="KW-0663">Pyridoxal phosphate</keyword>
<dbReference type="InterPro" id="IPR015421">
    <property type="entry name" value="PyrdxlP-dep_Trfase_major"/>
</dbReference>
<keyword evidence="5 9" id="KW-0032">Aminotransferase</keyword>
<evidence type="ECO:0000256" key="6">
    <source>
        <dbReference type="ARBA" id="ARBA00022679"/>
    </source>
</evidence>
<protein>
    <recommendedName>
        <fullName evidence="4 9">Ornithine aminotransferase</fullName>
        <ecNumber evidence="4 9">2.6.1.13</ecNumber>
    </recommendedName>
</protein>
<comment type="caution">
    <text evidence="10">The sequence shown here is derived from an EMBL/GenBank/DDBJ whole genome shotgun (WGS) entry which is preliminary data.</text>
</comment>
<dbReference type="CDD" id="cd00610">
    <property type="entry name" value="OAT_like"/>
    <property type="match status" value="1"/>
</dbReference>
<dbReference type="EMBL" id="CASHTH010003675">
    <property type="protein sequence ID" value="CAI8047735.1"/>
    <property type="molecule type" value="Genomic_DNA"/>
</dbReference>
<comment type="cofactor">
    <cofactor evidence="1 9">
        <name>pyridoxal 5'-phosphate</name>
        <dbReference type="ChEBI" id="CHEBI:597326"/>
    </cofactor>
</comment>
<dbReference type="InterPro" id="IPR015424">
    <property type="entry name" value="PyrdxlP-dep_Trfase"/>
</dbReference>
<dbReference type="GO" id="GO:0004587">
    <property type="term" value="F:ornithine aminotransferase activity"/>
    <property type="evidence" value="ECO:0007669"/>
    <property type="project" value="UniProtKB-EC"/>
</dbReference>
<gene>
    <name evidence="10" type="ORF">GBAR_LOCUS26410</name>
</gene>
<dbReference type="PROSITE" id="PS00600">
    <property type="entry name" value="AA_TRANSFER_CLASS_3"/>
    <property type="match status" value="1"/>
</dbReference>
<dbReference type="SUPFAM" id="SSF53383">
    <property type="entry name" value="PLP-dependent transferases"/>
    <property type="match status" value="1"/>
</dbReference>
<dbReference type="FunFam" id="3.40.640.10:FF:000011">
    <property type="entry name" value="Ornithine aminotransferase"/>
    <property type="match status" value="1"/>
</dbReference>
<dbReference type="GO" id="GO:0042802">
    <property type="term" value="F:identical protein binding"/>
    <property type="evidence" value="ECO:0007669"/>
    <property type="project" value="TreeGrafter"/>
</dbReference>
<dbReference type="InterPro" id="IPR010164">
    <property type="entry name" value="Orn_aminotrans"/>
</dbReference>
<evidence type="ECO:0000256" key="5">
    <source>
        <dbReference type="ARBA" id="ARBA00022576"/>
    </source>
</evidence>
<keyword evidence="11" id="KW-1185">Reference proteome</keyword>
<evidence type="ECO:0000256" key="4">
    <source>
        <dbReference type="ARBA" id="ARBA00012924"/>
    </source>
</evidence>
<name>A0AA35TG71_GEOBA</name>
<dbReference type="Pfam" id="PF00202">
    <property type="entry name" value="Aminotran_3"/>
    <property type="match status" value="1"/>
</dbReference>
<evidence type="ECO:0000256" key="1">
    <source>
        <dbReference type="ARBA" id="ARBA00001933"/>
    </source>
</evidence>
<dbReference type="InterPro" id="IPR050103">
    <property type="entry name" value="Class-III_PLP-dep_AT"/>
</dbReference>
<evidence type="ECO:0000256" key="7">
    <source>
        <dbReference type="ARBA" id="ARBA00022898"/>
    </source>
</evidence>
<comment type="pathway">
    <text evidence="2 9">Amino-acid biosynthesis; L-proline biosynthesis; L-glutamate 5-semialdehyde from L-ornithine: step 1/1.</text>
</comment>
<dbReference type="InterPro" id="IPR015422">
    <property type="entry name" value="PyrdxlP-dep_Trfase_small"/>
</dbReference>
<accession>A0AA35TG71</accession>
<dbReference type="GO" id="GO:0005737">
    <property type="term" value="C:cytoplasm"/>
    <property type="evidence" value="ECO:0007669"/>
    <property type="project" value="TreeGrafter"/>
</dbReference>
<comment type="similarity">
    <text evidence="3 8">Belongs to the class-III pyridoxal-phosphate-dependent aminotransferase family.</text>
</comment>
<evidence type="ECO:0000313" key="11">
    <source>
        <dbReference type="Proteomes" id="UP001174909"/>
    </source>
</evidence>
<sequence length="442" mass="48041">MAVVMRRLGSLGRGLWTRQSSKAKPFSTASKVSEKSAASPGELVIEREKKFSAHNYQPVPVALSRGEGIFVWDVEGKRYFDFLSGYSAVNQGHRHPKIMAALSEQASKLTLTSRAFYNDVLGEFAECMSKMLGYDKMLPSNTGVEAVETAVKLSRRWGYDVKGIPTNQAKIYFVEGNFHGRSMTAVSASTDPESYGGYGPYLPGIHKIPFDDLDALEEACSDPNTCSFIVEPIQGENGVVLPTDGYLRGVRDVCSRHNVLFVSDEVQCGLGRAGRMLAVDHEGVRPDVVILGKSLSGGLFPVSCVLADDEVMLTIKPGQHGSTFGGSPLAGRVAIASMEVLREEGMVENAAAMEGVLRRELSQLDPSVVHTLRGRGLFFAIVITPIPGFTAWDVCLKLRDHGLLAKPTHDDIIRLAPPLIITEEQLVEACGIVKSVINRETD</sequence>
<evidence type="ECO:0000313" key="10">
    <source>
        <dbReference type="EMBL" id="CAI8047735.1"/>
    </source>
</evidence>
<dbReference type="EC" id="2.6.1.13" evidence="4 9"/>
<dbReference type="Gene3D" id="3.40.640.10">
    <property type="entry name" value="Type I PLP-dependent aspartate aminotransferase-like (Major domain)"/>
    <property type="match status" value="1"/>
</dbReference>
<keyword evidence="6 9" id="KW-0808">Transferase</keyword>
<dbReference type="NCBIfam" id="TIGR01885">
    <property type="entry name" value="Orn_aminotrans"/>
    <property type="match status" value="1"/>
</dbReference>
<evidence type="ECO:0000256" key="8">
    <source>
        <dbReference type="RuleBase" id="RU003560"/>
    </source>
</evidence>
<dbReference type="InterPro" id="IPR005814">
    <property type="entry name" value="Aminotrans_3"/>
</dbReference>
<proteinExistence type="inferred from homology"/>
<dbReference type="PANTHER" id="PTHR11986">
    <property type="entry name" value="AMINOTRANSFERASE CLASS III"/>
    <property type="match status" value="1"/>
</dbReference>
<comment type="catalytic activity">
    <reaction evidence="9">
        <text>a 2-oxocarboxylate + L-ornithine = L-glutamate 5-semialdehyde + an L-alpha-amino acid</text>
        <dbReference type="Rhea" id="RHEA:13877"/>
        <dbReference type="ChEBI" id="CHEBI:35179"/>
        <dbReference type="ChEBI" id="CHEBI:46911"/>
        <dbReference type="ChEBI" id="CHEBI:58066"/>
        <dbReference type="ChEBI" id="CHEBI:59869"/>
        <dbReference type="EC" id="2.6.1.13"/>
    </reaction>
</comment>
<dbReference type="PANTHER" id="PTHR11986:SF18">
    <property type="entry name" value="ORNITHINE AMINOTRANSFERASE, MITOCHONDRIAL"/>
    <property type="match status" value="1"/>
</dbReference>
<dbReference type="PIRSF" id="PIRSF000521">
    <property type="entry name" value="Transaminase_4ab_Lys_Orn"/>
    <property type="match status" value="1"/>
</dbReference>
<evidence type="ECO:0000256" key="2">
    <source>
        <dbReference type="ARBA" id="ARBA00004998"/>
    </source>
</evidence>
<dbReference type="Proteomes" id="UP001174909">
    <property type="component" value="Unassembled WGS sequence"/>
</dbReference>
<evidence type="ECO:0000256" key="3">
    <source>
        <dbReference type="ARBA" id="ARBA00008954"/>
    </source>
</evidence>
<dbReference type="GO" id="GO:0019544">
    <property type="term" value="P:L-arginine catabolic process to L-glutamate"/>
    <property type="evidence" value="ECO:0007669"/>
    <property type="project" value="TreeGrafter"/>
</dbReference>